<sequence length="51" mass="5771">MVDDFCSILCNVLNLVCHLISHLYMQVYLEVPNGKELAVALQSKGIPYVIY</sequence>
<comment type="caution">
    <text evidence="1">The sequence shown here is derived from an EMBL/GenBank/DDBJ whole genome shotgun (WGS) entry which is preliminary data.</text>
</comment>
<proteinExistence type="predicted"/>
<name>A0A2P6SE67_ROSCH</name>
<accession>A0A2P6SE67</accession>
<dbReference type="AlphaFoldDB" id="A0A2P6SE67"/>
<dbReference type="Proteomes" id="UP000238479">
    <property type="component" value="Chromosome 1"/>
</dbReference>
<protein>
    <submittedName>
        <fullName evidence="1">Uncharacterized protein</fullName>
    </submittedName>
</protein>
<evidence type="ECO:0000313" key="1">
    <source>
        <dbReference type="EMBL" id="PRQ56970.1"/>
    </source>
</evidence>
<evidence type="ECO:0000313" key="2">
    <source>
        <dbReference type="Proteomes" id="UP000238479"/>
    </source>
</evidence>
<keyword evidence="2" id="KW-1185">Reference proteome</keyword>
<organism evidence="1 2">
    <name type="scientific">Rosa chinensis</name>
    <name type="common">China rose</name>
    <dbReference type="NCBI Taxonomy" id="74649"/>
    <lineage>
        <taxon>Eukaryota</taxon>
        <taxon>Viridiplantae</taxon>
        <taxon>Streptophyta</taxon>
        <taxon>Embryophyta</taxon>
        <taxon>Tracheophyta</taxon>
        <taxon>Spermatophyta</taxon>
        <taxon>Magnoliopsida</taxon>
        <taxon>eudicotyledons</taxon>
        <taxon>Gunneridae</taxon>
        <taxon>Pentapetalae</taxon>
        <taxon>rosids</taxon>
        <taxon>fabids</taxon>
        <taxon>Rosales</taxon>
        <taxon>Rosaceae</taxon>
        <taxon>Rosoideae</taxon>
        <taxon>Rosoideae incertae sedis</taxon>
        <taxon>Rosa</taxon>
    </lineage>
</organism>
<dbReference type="EMBL" id="PDCK01000039">
    <property type="protein sequence ID" value="PRQ56970.1"/>
    <property type="molecule type" value="Genomic_DNA"/>
</dbReference>
<reference evidence="1 2" key="1">
    <citation type="journal article" date="2018" name="Nat. Genet.">
        <title>The Rosa genome provides new insights in the design of modern roses.</title>
        <authorList>
            <person name="Bendahmane M."/>
        </authorList>
    </citation>
    <scope>NUCLEOTIDE SEQUENCE [LARGE SCALE GENOMIC DNA]</scope>
    <source>
        <strain evidence="2">cv. Old Blush</strain>
    </source>
</reference>
<dbReference type="Gramene" id="PRQ56970">
    <property type="protein sequence ID" value="PRQ56970"/>
    <property type="gene ID" value="RchiOBHm_Chr1g0343141"/>
</dbReference>
<gene>
    <name evidence="1" type="ORF">RchiOBHm_Chr1g0343141</name>
</gene>